<evidence type="ECO:0000313" key="12">
    <source>
        <dbReference type="Proteomes" id="UP001152803"/>
    </source>
</evidence>
<organism evidence="11 12">
    <name type="scientific">Conger conger</name>
    <name type="common">Conger eel</name>
    <name type="synonym">Muraena conger</name>
    <dbReference type="NCBI Taxonomy" id="82655"/>
    <lineage>
        <taxon>Eukaryota</taxon>
        <taxon>Metazoa</taxon>
        <taxon>Chordata</taxon>
        <taxon>Craniata</taxon>
        <taxon>Vertebrata</taxon>
        <taxon>Euteleostomi</taxon>
        <taxon>Actinopterygii</taxon>
        <taxon>Neopterygii</taxon>
        <taxon>Teleostei</taxon>
        <taxon>Anguilliformes</taxon>
        <taxon>Congridae</taxon>
        <taxon>Conger</taxon>
    </lineage>
</organism>
<feature type="compositionally biased region" description="Basic and acidic residues" evidence="9">
    <location>
        <begin position="707"/>
        <end position="726"/>
    </location>
</feature>
<dbReference type="InterPro" id="IPR036236">
    <property type="entry name" value="Znf_C2H2_sf"/>
</dbReference>
<name>A0A9Q1E120_CONCO</name>
<evidence type="ECO:0000256" key="7">
    <source>
        <dbReference type="ARBA" id="ARBA00023242"/>
    </source>
</evidence>
<dbReference type="GO" id="GO:0005634">
    <property type="term" value="C:nucleus"/>
    <property type="evidence" value="ECO:0007669"/>
    <property type="project" value="UniProtKB-SubCell"/>
</dbReference>
<feature type="domain" description="C2H2-type" evidence="10">
    <location>
        <begin position="364"/>
        <end position="391"/>
    </location>
</feature>
<feature type="domain" description="C2H2-type" evidence="10">
    <location>
        <begin position="250"/>
        <end position="277"/>
    </location>
</feature>
<feature type="compositionally biased region" description="Gly residues" evidence="9">
    <location>
        <begin position="153"/>
        <end position="166"/>
    </location>
</feature>
<feature type="compositionally biased region" description="Basic and acidic residues" evidence="9">
    <location>
        <begin position="547"/>
        <end position="557"/>
    </location>
</feature>
<evidence type="ECO:0000313" key="11">
    <source>
        <dbReference type="EMBL" id="KAJ8287681.1"/>
    </source>
</evidence>
<evidence type="ECO:0000256" key="9">
    <source>
        <dbReference type="SAM" id="MobiDB-lite"/>
    </source>
</evidence>
<feature type="domain" description="C2H2-type" evidence="10">
    <location>
        <begin position="456"/>
        <end position="478"/>
    </location>
</feature>
<protein>
    <recommendedName>
        <fullName evidence="10">C2H2-type domain-containing protein</fullName>
    </recommendedName>
</protein>
<dbReference type="OrthoDB" id="6077919at2759"/>
<evidence type="ECO:0000256" key="1">
    <source>
        <dbReference type="ARBA" id="ARBA00004123"/>
    </source>
</evidence>
<accession>A0A9Q1E120</accession>
<feature type="domain" description="C2H2-type" evidence="10">
    <location>
        <begin position="482"/>
        <end position="509"/>
    </location>
</feature>
<keyword evidence="6" id="KW-0238">DNA-binding</keyword>
<evidence type="ECO:0000259" key="10">
    <source>
        <dbReference type="PROSITE" id="PS50157"/>
    </source>
</evidence>
<comment type="caution">
    <text evidence="11">The sequence shown here is derived from an EMBL/GenBank/DDBJ whole genome shotgun (WGS) entry which is preliminary data.</text>
</comment>
<feature type="region of interest" description="Disordered" evidence="9">
    <location>
        <begin position="601"/>
        <end position="633"/>
    </location>
</feature>
<feature type="domain" description="C2H2-type" evidence="10">
    <location>
        <begin position="222"/>
        <end position="249"/>
    </location>
</feature>
<dbReference type="SMART" id="SM00355">
    <property type="entry name" value="ZnF_C2H2"/>
    <property type="match status" value="10"/>
</dbReference>
<dbReference type="InterPro" id="IPR013087">
    <property type="entry name" value="Znf_C2H2_type"/>
</dbReference>
<feature type="compositionally biased region" description="Acidic residues" evidence="9">
    <location>
        <begin position="182"/>
        <end position="212"/>
    </location>
</feature>
<gene>
    <name evidence="11" type="ORF">COCON_G00003400</name>
</gene>
<feature type="domain" description="C2H2-type" evidence="10">
    <location>
        <begin position="307"/>
        <end position="334"/>
    </location>
</feature>
<dbReference type="EMBL" id="JAFJMO010000001">
    <property type="protein sequence ID" value="KAJ8287681.1"/>
    <property type="molecule type" value="Genomic_DNA"/>
</dbReference>
<dbReference type="Pfam" id="PF00096">
    <property type="entry name" value="zf-C2H2"/>
    <property type="match status" value="2"/>
</dbReference>
<proteinExistence type="predicted"/>
<keyword evidence="4 8" id="KW-0863">Zinc-finger</keyword>
<feature type="region of interest" description="Disordered" evidence="9">
    <location>
        <begin position="840"/>
        <end position="861"/>
    </location>
</feature>
<feature type="region of interest" description="Disordered" evidence="9">
    <location>
        <begin position="700"/>
        <end position="792"/>
    </location>
</feature>
<feature type="compositionally biased region" description="Basic and acidic residues" evidence="9">
    <location>
        <begin position="171"/>
        <end position="181"/>
    </location>
</feature>
<reference evidence="11" key="1">
    <citation type="journal article" date="2023" name="Science">
        <title>Genome structures resolve the early diversification of teleost fishes.</title>
        <authorList>
            <person name="Parey E."/>
            <person name="Louis A."/>
            <person name="Montfort J."/>
            <person name="Bouchez O."/>
            <person name="Roques C."/>
            <person name="Iampietro C."/>
            <person name="Lluch J."/>
            <person name="Castinel A."/>
            <person name="Donnadieu C."/>
            <person name="Desvignes T."/>
            <person name="Floi Bucao C."/>
            <person name="Jouanno E."/>
            <person name="Wen M."/>
            <person name="Mejri S."/>
            <person name="Dirks R."/>
            <person name="Jansen H."/>
            <person name="Henkel C."/>
            <person name="Chen W.J."/>
            <person name="Zahm M."/>
            <person name="Cabau C."/>
            <person name="Klopp C."/>
            <person name="Thompson A.W."/>
            <person name="Robinson-Rechavi M."/>
            <person name="Braasch I."/>
            <person name="Lecointre G."/>
            <person name="Bobe J."/>
            <person name="Postlethwait J.H."/>
            <person name="Berthelot C."/>
            <person name="Roest Crollius H."/>
            <person name="Guiguen Y."/>
        </authorList>
    </citation>
    <scope>NUCLEOTIDE SEQUENCE</scope>
    <source>
        <strain evidence="11">Concon-B</strain>
    </source>
</reference>
<evidence type="ECO:0000256" key="2">
    <source>
        <dbReference type="ARBA" id="ARBA00022723"/>
    </source>
</evidence>
<evidence type="ECO:0000256" key="4">
    <source>
        <dbReference type="ARBA" id="ARBA00022771"/>
    </source>
</evidence>
<dbReference type="Gene3D" id="3.30.160.60">
    <property type="entry name" value="Classic Zinc Finger"/>
    <property type="match status" value="4"/>
</dbReference>
<dbReference type="PANTHER" id="PTHR24390">
    <property type="entry name" value="ZINC FINGER PROTEIN"/>
    <property type="match status" value="1"/>
</dbReference>
<dbReference type="PROSITE" id="PS00028">
    <property type="entry name" value="ZINC_FINGER_C2H2_1"/>
    <property type="match status" value="7"/>
</dbReference>
<feature type="region of interest" description="Disordered" evidence="9">
    <location>
        <begin position="526"/>
        <end position="568"/>
    </location>
</feature>
<dbReference type="SUPFAM" id="SSF57667">
    <property type="entry name" value="beta-beta-alpha zinc fingers"/>
    <property type="match status" value="5"/>
</dbReference>
<dbReference type="PANTHER" id="PTHR24390:SF159">
    <property type="entry name" value="GROWTH FACTOR INDEPENDENT 1 TRANSCRIPTIONAL REPRESSOR"/>
    <property type="match status" value="1"/>
</dbReference>
<dbReference type="FunFam" id="3.30.160.60:FF:000100">
    <property type="entry name" value="Zinc finger 45-like"/>
    <property type="match status" value="1"/>
</dbReference>
<keyword evidence="7" id="KW-0539">Nucleus</keyword>
<feature type="compositionally biased region" description="Low complexity" evidence="9">
    <location>
        <begin position="846"/>
        <end position="856"/>
    </location>
</feature>
<evidence type="ECO:0000256" key="8">
    <source>
        <dbReference type="PROSITE-ProRule" id="PRU00042"/>
    </source>
</evidence>
<feature type="compositionally biased region" description="Polar residues" evidence="9">
    <location>
        <begin position="109"/>
        <end position="119"/>
    </location>
</feature>
<dbReference type="GO" id="GO:0008270">
    <property type="term" value="F:zinc ion binding"/>
    <property type="evidence" value="ECO:0007669"/>
    <property type="project" value="UniProtKB-KW"/>
</dbReference>
<evidence type="ECO:0000256" key="6">
    <source>
        <dbReference type="ARBA" id="ARBA00023125"/>
    </source>
</evidence>
<keyword evidence="3" id="KW-0677">Repeat</keyword>
<keyword evidence="2" id="KW-0479">Metal-binding</keyword>
<dbReference type="AlphaFoldDB" id="A0A9Q1E120"/>
<evidence type="ECO:0000256" key="3">
    <source>
        <dbReference type="ARBA" id="ARBA00022737"/>
    </source>
</evidence>
<feature type="region of interest" description="Disordered" evidence="9">
    <location>
        <begin position="42"/>
        <end position="219"/>
    </location>
</feature>
<dbReference type="PROSITE" id="PS50157">
    <property type="entry name" value="ZINC_FINGER_C2H2_2"/>
    <property type="match status" value="8"/>
</dbReference>
<feature type="domain" description="C2H2-type" evidence="10">
    <location>
        <begin position="336"/>
        <end position="363"/>
    </location>
</feature>
<comment type="subcellular location">
    <subcellularLocation>
        <location evidence="1">Nucleus</location>
    </subcellularLocation>
</comment>
<keyword evidence="5" id="KW-0862">Zinc</keyword>
<feature type="domain" description="C2H2-type" evidence="10">
    <location>
        <begin position="278"/>
        <end position="306"/>
    </location>
</feature>
<feature type="compositionally biased region" description="Polar residues" evidence="9">
    <location>
        <begin position="606"/>
        <end position="615"/>
    </location>
</feature>
<keyword evidence="12" id="KW-1185">Reference proteome</keyword>
<evidence type="ECO:0000256" key="5">
    <source>
        <dbReference type="ARBA" id="ARBA00022833"/>
    </source>
</evidence>
<sequence>MPAFLLEDIWLNNNKAQPDVMSSEFTIDIQLTELGFPELFQDEARAKEVPSHPCPNDSPCAPLTPPVSQTAPPPPKDLRPDSVAGVLPDASKPTKTRDCVPAHKVAAQRGQNDDQSNPVDTPHTGAGPKHREQNVSTAVRKKPEAAAGLNYVSGGGDGGGGSGRAGMGPEQDNKHPGAEAEKDSEESDDSDVSEEDVEDDDDEEEDDEEEASDASADPLAERSCRVCGLSLPSAFQLREHMHLHSGARPYRCAECGKQFCHLANYRAHLRSHAQTAAFRCRVCQAVFETADSLAHHLENSHLEKEFYQCDFCKRIFACLTECQRHVDMHQREPRRHHCSQCDRHFRRRRTLARHMEQHAAKRSYLCTDCGQAFERKNVLFRHSFSHLGLLPYTCVRCRRHFRLASLYRKHACAPQRIQCEACLGFFHSQEDFQRHKQETGCWGHQGAGQRARGDGVRCMECGQAFGSSEELRRHGSAHQRVLTCSECGKGFRSALLLMSHMGGHAGQRPCLCQRCGLGFPHQQGYDSHRKLCGRPPPDPVAAKKQKKDTPAAEKEEKEEKEEEAPPKGVWKLTLDKLVAPGLAEMATAPPASSLSVKEPRALLGSGSAQSATDSAGQAKASAGEGPTPEAACQESLPVPGTTLKLQISKATFIVGAPGAGGLFGSAVAGRPRAAKDHPSTKGRTWTIAVKEEGVEVEVGNKDGGAVAKEEETGQERGSLRAVKVEGGEAGALGPEAPKERGGAFGVPRGSLKRSDSSADEGSDAERQGARTRQGPGPGTTAEEEEEWGRVFDSVEVEIRDEEMEADQEVDGEPHECVNCGKILLEGEMVQHYMQHAMESDSPLQDCSPEIQPLSSSSPPPLCLPSCEPPKEGTETPKEALTLDIMSLVKSTVRPATVV</sequence>
<dbReference type="Proteomes" id="UP001152803">
    <property type="component" value="Unassembled WGS sequence"/>
</dbReference>